<evidence type="ECO:0000313" key="2">
    <source>
        <dbReference type="EMBL" id="PHH68403.1"/>
    </source>
</evidence>
<dbReference type="EMBL" id="NJEU01001140">
    <property type="protein sequence ID" value="PHH68403.1"/>
    <property type="molecule type" value="Genomic_DNA"/>
</dbReference>
<organism evidence="2 3">
    <name type="scientific">Ophiocordyceps australis</name>
    <dbReference type="NCBI Taxonomy" id="1399860"/>
    <lineage>
        <taxon>Eukaryota</taxon>
        <taxon>Fungi</taxon>
        <taxon>Dikarya</taxon>
        <taxon>Ascomycota</taxon>
        <taxon>Pezizomycotina</taxon>
        <taxon>Sordariomycetes</taxon>
        <taxon>Hypocreomycetidae</taxon>
        <taxon>Hypocreales</taxon>
        <taxon>Ophiocordycipitaceae</taxon>
        <taxon>Ophiocordyceps</taxon>
    </lineage>
</organism>
<keyword evidence="3" id="KW-1185">Reference proteome</keyword>
<feature type="region of interest" description="Disordered" evidence="1">
    <location>
        <begin position="1"/>
        <end position="23"/>
    </location>
</feature>
<feature type="region of interest" description="Disordered" evidence="1">
    <location>
        <begin position="313"/>
        <end position="335"/>
    </location>
</feature>
<sequence>MDLNSIGAGHHIEPGCVPPDDDDGPEMEMWVEREADVGFVLNHGMSNDMKDQILRCGWNQSYTAYQTMECIARTIYQLVEPTIHTTLMNFYTIGAHNFNDLNAYLNALLLAWSLIRVVYPTQCESQFAFVAIQGLKEAYPILYSQWQLDLASGKRPTKAEMVEWFYQQLAFERHTQQLALEAQYQQLAFATQYQQFSLGTHYQQFSLEAQNQQFSLATQNQQFSLDTQNQPFSLDTQNQQLSLDTQNQQLSLDTQNQQLSLDTQNQQLSLDTQNQQLSLDTQNQQPSLDTQNQQLSLDTQNQQLSLDTQNQQHCIENGGEGSSTPQAVPNSQPDNNNFSQLSCGCVLRKRLRIHTPAECWRLHPELKPTQPRGREATPK</sequence>
<reference evidence="2 3" key="1">
    <citation type="submission" date="2017-06" db="EMBL/GenBank/DDBJ databases">
        <title>Ant-infecting Ophiocordyceps genomes reveal a high diversity of potential behavioral manipulation genes and a possible major role for enterotoxins.</title>
        <authorList>
            <person name="De Bekker C."/>
            <person name="Evans H.C."/>
            <person name="Brachmann A."/>
            <person name="Hughes D.P."/>
        </authorList>
    </citation>
    <scope>NUCLEOTIDE SEQUENCE [LARGE SCALE GENOMIC DNA]</scope>
    <source>
        <strain evidence="2 3">1348a</strain>
    </source>
</reference>
<name>A0A2C5YLA6_9HYPO</name>
<accession>A0A2C5YLA6</accession>
<comment type="caution">
    <text evidence="2">The sequence shown here is derived from an EMBL/GenBank/DDBJ whole genome shotgun (WGS) entry which is preliminary data.</text>
</comment>
<feature type="compositionally biased region" description="Polar residues" evidence="1">
    <location>
        <begin position="322"/>
        <end position="335"/>
    </location>
</feature>
<gene>
    <name evidence="2" type="ORF">CDD82_589</name>
</gene>
<protein>
    <submittedName>
        <fullName evidence="2">Uncharacterized protein</fullName>
    </submittedName>
</protein>
<dbReference type="AlphaFoldDB" id="A0A2C5YLA6"/>
<proteinExistence type="predicted"/>
<evidence type="ECO:0000256" key="1">
    <source>
        <dbReference type="SAM" id="MobiDB-lite"/>
    </source>
</evidence>
<evidence type="ECO:0000313" key="3">
    <source>
        <dbReference type="Proteomes" id="UP000224854"/>
    </source>
</evidence>
<dbReference type="Proteomes" id="UP000224854">
    <property type="component" value="Unassembled WGS sequence"/>
</dbReference>
<dbReference type="OrthoDB" id="6162112at2759"/>